<dbReference type="EMBL" id="JAPDGR010001020">
    <property type="protein sequence ID" value="KAJ2985962.1"/>
    <property type="molecule type" value="Genomic_DNA"/>
</dbReference>
<reference evidence="1" key="1">
    <citation type="submission" date="2022-10" db="EMBL/GenBank/DDBJ databases">
        <title>Genome Sequence of Xylaria curta.</title>
        <authorList>
            <person name="Buettner E."/>
        </authorList>
    </citation>
    <scope>NUCLEOTIDE SEQUENCE</scope>
    <source>
        <strain evidence="1">Babe10</strain>
    </source>
</reference>
<accession>A0ACC1P2G8</accession>
<name>A0ACC1P2G8_9PEZI</name>
<comment type="caution">
    <text evidence="1">The sequence shown here is derived from an EMBL/GenBank/DDBJ whole genome shotgun (WGS) entry which is preliminary data.</text>
</comment>
<proteinExistence type="predicted"/>
<sequence length="179" mass="20195">MAATILANRDEVARMNPHLSDNNIDNLIELGIPELTFDYGGAIRMNAEQQDAALANGVLVKDEIVEALDMQAGWTPFTNKPKGRIYKRNRLSTVDDYNVIRGRVTPKDYWQSILEPYPPQQGYKINSLVGELALIAPNQQPSESKIYATVKARLEAICQQRETNNLIIWTRIMYVSNCA</sequence>
<keyword evidence="2" id="KW-1185">Reference proteome</keyword>
<evidence type="ECO:0000313" key="2">
    <source>
        <dbReference type="Proteomes" id="UP001143856"/>
    </source>
</evidence>
<protein>
    <submittedName>
        <fullName evidence="1">Uncharacterized protein</fullName>
    </submittedName>
</protein>
<evidence type="ECO:0000313" key="1">
    <source>
        <dbReference type="EMBL" id="KAJ2985962.1"/>
    </source>
</evidence>
<dbReference type="Proteomes" id="UP001143856">
    <property type="component" value="Unassembled WGS sequence"/>
</dbReference>
<organism evidence="1 2">
    <name type="scientific">Xylaria curta</name>
    <dbReference type="NCBI Taxonomy" id="42375"/>
    <lineage>
        <taxon>Eukaryota</taxon>
        <taxon>Fungi</taxon>
        <taxon>Dikarya</taxon>
        <taxon>Ascomycota</taxon>
        <taxon>Pezizomycotina</taxon>
        <taxon>Sordariomycetes</taxon>
        <taxon>Xylariomycetidae</taxon>
        <taxon>Xylariales</taxon>
        <taxon>Xylariaceae</taxon>
        <taxon>Xylaria</taxon>
    </lineage>
</organism>
<gene>
    <name evidence="1" type="ORF">NUW58_g5259</name>
</gene>